<dbReference type="EMBL" id="CP003326">
    <property type="protein sequence ID" value="AFS78502.1"/>
    <property type="molecule type" value="Genomic_DNA"/>
</dbReference>
<dbReference type="STRING" id="1128398.Curi_c14930"/>
<accession>K0B0C2</accession>
<protein>
    <submittedName>
        <fullName evidence="1">Uncharacterized protein</fullName>
    </submittedName>
</protein>
<dbReference type="Proteomes" id="UP000006094">
    <property type="component" value="Chromosome"/>
</dbReference>
<gene>
    <name evidence="1" type="ordered locus">Curi_c14930</name>
</gene>
<reference evidence="1 2" key="1">
    <citation type="journal article" date="2012" name="PLoS ONE">
        <title>The purine-utilizing bacterium Clostridium acidurici 9a: a genome-guided metabolic reconsideration.</title>
        <authorList>
            <person name="Hartwich K."/>
            <person name="Poehlein A."/>
            <person name="Daniel R."/>
        </authorList>
    </citation>
    <scope>NUCLEOTIDE SEQUENCE [LARGE SCALE GENOMIC DNA]</scope>
    <source>
        <strain evidence="2">ATCC 7906 / DSM 604 / BCRC 14475 / CIP 104303 / KCTC 5404 / NCIMB 10678 / 9a</strain>
    </source>
</reference>
<evidence type="ECO:0000313" key="1">
    <source>
        <dbReference type="EMBL" id="AFS78502.1"/>
    </source>
</evidence>
<proteinExistence type="predicted"/>
<evidence type="ECO:0000313" key="2">
    <source>
        <dbReference type="Proteomes" id="UP000006094"/>
    </source>
</evidence>
<dbReference type="RefSeq" id="WP_014967638.1">
    <property type="nucleotide sequence ID" value="NC_018664.1"/>
</dbReference>
<name>K0B0C2_GOTA9</name>
<keyword evidence="2" id="KW-1185">Reference proteome</keyword>
<dbReference type="AlphaFoldDB" id="K0B0C2"/>
<organism evidence="1 2">
    <name type="scientific">Gottschalkia acidurici (strain ATCC 7906 / DSM 604 / BCRC 14475 / CIP 104303 / KCTC 5404 / NCIMB 10678 / 9a)</name>
    <name type="common">Clostridium acidurici</name>
    <dbReference type="NCBI Taxonomy" id="1128398"/>
    <lineage>
        <taxon>Bacteria</taxon>
        <taxon>Bacillati</taxon>
        <taxon>Bacillota</taxon>
        <taxon>Tissierellia</taxon>
        <taxon>Tissierellales</taxon>
        <taxon>Gottschalkiaceae</taxon>
        <taxon>Gottschalkia</taxon>
    </lineage>
</organism>
<dbReference type="KEGG" id="cad:Curi_c14930"/>
<dbReference type="HOGENOM" id="CLU_3166252_0_0_9"/>
<sequence length="47" mass="5457">MDTTIKAIDYSKDIVQGGDVVSGIERELERNIDMLIRELERAIKYRC</sequence>